<keyword evidence="1" id="KW-1133">Transmembrane helix</keyword>
<proteinExistence type="predicted"/>
<comment type="caution">
    <text evidence="2">The sequence shown here is derived from an EMBL/GenBank/DDBJ whole genome shotgun (WGS) entry which is preliminary data.</text>
</comment>
<feature type="transmembrane region" description="Helical" evidence="1">
    <location>
        <begin position="20"/>
        <end position="44"/>
    </location>
</feature>
<reference evidence="3" key="1">
    <citation type="journal article" date="2017" name="Nat. Microbiol.">
        <title>Global analysis of biosynthetic gene clusters reveals vast potential of secondary metabolite production in Penicillium species.</title>
        <authorList>
            <person name="Nielsen J.C."/>
            <person name="Grijseels S."/>
            <person name="Prigent S."/>
            <person name="Ji B."/>
            <person name="Dainat J."/>
            <person name="Nielsen K.F."/>
            <person name="Frisvad J.C."/>
            <person name="Workman M."/>
            <person name="Nielsen J."/>
        </authorList>
    </citation>
    <scope>NUCLEOTIDE SEQUENCE [LARGE SCALE GENOMIC DNA]</scope>
    <source>
        <strain evidence="3">IBT 13039</strain>
    </source>
</reference>
<organism evidence="2 3">
    <name type="scientific">Penicillium nalgiovense</name>
    <dbReference type="NCBI Taxonomy" id="60175"/>
    <lineage>
        <taxon>Eukaryota</taxon>
        <taxon>Fungi</taxon>
        <taxon>Dikarya</taxon>
        <taxon>Ascomycota</taxon>
        <taxon>Pezizomycotina</taxon>
        <taxon>Eurotiomycetes</taxon>
        <taxon>Eurotiomycetidae</taxon>
        <taxon>Eurotiales</taxon>
        <taxon>Aspergillaceae</taxon>
        <taxon>Penicillium</taxon>
    </lineage>
</organism>
<gene>
    <name evidence="2" type="ORF">PENNAL_c0003G05934</name>
</gene>
<name>A0A1V6Z5Z6_PENNA</name>
<evidence type="ECO:0000313" key="2">
    <source>
        <dbReference type="EMBL" id="OQE94862.1"/>
    </source>
</evidence>
<evidence type="ECO:0000256" key="1">
    <source>
        <dbReference type="SAM" id="Phobius"/>
    </source>
</evidence>
<protein>
    <submittedName>
        <fullName evidence="2">Uncharacterized protein</fullName>
    </submittedName>
</protein>
<dbReference type="AlphaFoldDB" id="A0A1V6Z5Z6"/>
<dbReference type="EMBL" id="MOOB01000003">
    <property type="protein sequence ID" value="OQE94862.1"/>
    <property type="molecule type" value="Genomic_DNA"/>
</dbReference>
<keyword evidence="1" id="KW-0812">Transmembrane</keyword>
<evidence type="ECO:0000313" key="3">
    <source>
        <dbReference type="Proteomes" id="UP000191691"/>
    </source>
</evidence>
<keyword evidence="3" id="KW-1185">Reference proteome</keyword>
<dbReference type="Proteomes" id="UP000191691">
    <property type="component" value="Unassembled WGS sequence"/>
</dbReference>
<accession>A0A1V6Z5Z6</accession>
<keyword evidence="1" id="KW-0472">Membrane</keyword>
<dbReference type="OMA" id="CAIVIRH"/>
<sequence>MAPAPNDKSDSTSETPTDVAAGYLGVIILSLLVILLFMLICAILKQTGVFGIVGCWIKNYYTRIRAALNKLSLKKAKTEGRGKDLRQPLKPQDSMILKLTCRDHTDAQDTSTVMLQYMVPSPKPAHNSESPTAVSLVQ</sequence>